<proteinExistence type="inferred from homology"/>
<dbReference type="Pfam" id="PF00378">
    <property type="entry name" value="ECH_1"/>
    <property type="match status" value="1"/>
</dbReference>
<dbReference type="InterPro" id="IPR029045">
    <property type="entry name" value="ClpP/crotonase-like_dom_sf"/>
</dbReference>
<evidence type="ECO:0000313" key="8">
    <source>
        <dbReference type="Proteomes" id="UP000565711"/>
    </source>
</evidence>
<dbReference type="PANTHER" id="PTHR42964">
    <property type="entry name" value="ENOYL-COA HYDRATASE"/>
    <property type="match status" value="1"/>
</dbReference>
<organism evidence="7 8">
    <name type="scientific">Nocardia vermiculata</name>
    <dbReference type="NCBI Taxonomy" id="257274"/>
    <lineage>
        <taxon>Bacteria</taxon>
        <taxon>Bacillati</taxon>
        <taxon>Actinomycetota</taxon>
        <taxon>Actinomycetes</taxon>
        <taxon>Mycobacteriales</taxon>
        <taxon>Nocardiaceae</taxon>
        <taxon>Nocardia</taxon>
    </lineage>
</organism>
<evidence type="ECO:0000256" key="4">
    <source>
        <dbReference type="ARBA" id="ARBA00023709"/>
    </source>
</evidence>
<gene>
    <name evidence="7" type="ORF">HGA08_23180</name>
</gene>
<sequence>MGDELGAAGLRFERDGVIGWCVIDRPQARNALTPAMYFGIKRAVRLVNSDPELAALIITGTDDVFAPGGDLGGRSEPGDSLPAELSGQDILPFLTIRDSRAPVVSAVNGICQAGGLLIAMLSDIAVASERATFRVPELLRGIPDATYAAVLPAHVGLATARDLLLSARRFDAAEAQRLGVISRVVPHERLRAEALAAVTEILHTAPQARAHVKRMLNERYGDIDYQTMFLALETSPEPREGMRAFMEKRPPEWIPAELSTQRSAP</sequence>
<dbReference type="InterPro" id="IPR014748">
    <property type="entry name" value="Enoyl-CoA_hydra_C"/>
</dbReference>
<dbReference type="GO" id="GO:0006631">
    <property type="term" value="P:fatty acid metabolic process"/>
    <property type="evidence" value="ECO:0007669"/>
    <property type="project" value="UniProtKB-KW"/>
</dbReference>
<dbReference type="PANTHER" id="PTHR42964:SF1">
    <property type="entry name" value="POLYKETIDE BIOSYNTHESIS ENOYL-COA HYDRATASE PKSH-RELATED"/>
    <property type="match status" value="1"/>
</dbReference>
<protein>
    <submittedName>
        <fullName evidence="7">Enoyl-CoA hydratase/isomerase family protein</fullName>
    </submittedName>
</protein>
<reference evidence="7 8" key="1">
    <citation type="submission" date="2020-04" db="EMBL/GenBank/DDBJ databases">
        <title>MicrobeNet Type strains.</title>
        <authorList>
            <person name="Nicholson A.C."/>
        </authorList>
    </citation>
    <scope>NUCLEOTIDE SEQUENCE [LARGE SCALE GENOMIC DNA]</scope>
    <source>
        <strain evidence="7 8">JCM 12354</strain>
    </source>
</reference>
<dbReference type="InterPro" id="IPR018376">
    <property type="entry name" value="Enoyl-CoA_hyd/isom_CS"/>
</dbReference>
<comment type="catalytic activity">
    <reaction evidence="4">
        <text>a (3S)-3-hydroxyacyl-CoA = a (2E)-enoyl-CoA + H2O</text>
        <dbReference type="Rhea" id="RHEA:16105"/>
        <dbReference type="ChEBI" id="CHEBI:15377"/>
        <dbReference type="ChEBI" id="CHEBI:57318"/>
        <dbReference type="ChEBI" id="CHEBI:58856"/>
        <dbReference type="EC" id="4.2.1.17"/>
    </reaction>
</comment>
<keyword evidence="3" id="KW-0443">Lipid metabolism</keyword>
<dbReference type="GO" id="GO:0016853">
    <property type="term" value="F:isomerase activity"/>
    <property type="evidence" value="ECO:0007669"/>
    <property type="project" value="UniProtKB-KW"/>
</dbReference>
<dbReference type="InterPro" id="IPR051683">
    <property type="entry name" value="Enoyl-CoA_Hydratase/Isomerase"/>
</dbReference>
<dbReference type="CDD" id="cd06558">
    <property type="entry name" value="crotonase-like"/>
    <property type="match status" value="1"/>
</dbReference>
<dbReference type="GO" id="GO:0004300">
    <property type="term" value="F:enoyl-CoA hydratase activity"/>
    <property type="evidence" value="ECO:0007669"/>
    <property type="project" value="UniProtKB-EC"/>
</dbReference>
<keyword evidence="7" id="KW-0413">Isomerase</keyword>
<comment type="caution">
    <text evidence="7">The sequence shown here is derived from an EMBL/GenBank/DDBJ whole genome shotgun (WGS) entry which is preliminary data.</text>
</comment>
<evidence type="ECO:0000256" key="3">
    <source>
        <dbReference type="ARBA" id="ARBA00022832"/>
    </source>
</evidence>
<dbReference type="PROSITE" id="PS00166">
    <property type="entry name" value="ENOYL_COA_HYDRATASE"/>
    <property type="match status" value="1"/>
</dbReference>
<name>A0A846Y2P8_9NOCA</name>
<evidence type="ECO:0000256" key="6">
    <source>
        <dbReference type="RuleBase" id="RU003707"/>
    </source>
</evidence>
<comment type="function">
    <text evidence="1">Could possibly oxidize fatty acids using specific components.</text>
</comment>
<dbReference type="EMBL" id="JAAXOP010000015">
    <property type="protein sequence ID" value="NKY53107.1"/>
    <property type="molecule type" value="Genomic_DNA"/>
</dbReference>
<dbReference type="SUPFAM" id="SSF52096">
    <property type="entry name" value="ClpP/crotonase"/>
    <property type="match status" value="1"/>
</dbReference>
<keyword evidence="3" id="KW-0276">Fatty acid metabolism</keyword>
<keyword evidence="8" id="KW-1185">Reference proteome</keyword>
<accession>A0A846Y2P8</accession>
<evidence type="ECO:0000256" key="5">
    <source>
        <dbReference type="ARBA" id="ARBA00023717"/>
    </source>
</evidence>
<dbReference type="Gene3D" id="3.90.226.10">
    <property type="entry name" value="2-enoyl-CoA Hydratase, Chain A, domain 1"/>
    <property type="match status" value="1"/>
</dbReference>
<dbReference type="Proteomes" id="UP000565711">
    <property type="component" value="Unassembled WGS sequence"/>
</dbReference>
<dbReference type="RefSeq" id="WP_067868818.1">
    <property type="nucleotide sequence ID" value="NZ_JAAXOP010000015.1"/>
</dbReference>
<evidence type="ECO:0000256" key="1">
    <source>
        <dbReference type="ARBA" id="ARBA00002994"/>
    </source>
</evidence>
<evidence type="ECO:0000256" key="2">
    <source>
        <dbReference type="ARBA" id="ARBA00005254"/>
    </source>
</evidence>
<dbReference type="Gene3D" id="1.10.12.10">
    <property type="entry name" value="Lyase 2-enoyl-coa Hydratase, Chain A, domain 2"/>
    <property type="match status" value="1"/>
</dbReference>
<comment type="catalytic activity">
    <reaction evidence="5">
        <text>a 4-saturated-(3S)-3-hydroxyacyl-CoA = a (3E)-enoyl-CoA + H2O</text>
        <dbReference type="Rhea" id="RHEA:20724"/>
        <dbReference type="ChEBI" id="CHEBI:15377"/>
        <dbReference type="ChEBI" id="CHEBI:58521"/>
        <dbReference type="ChEBI" id="CHEBI:137480"/>
        <dbReference type="EC" id="4.2.1.17"/>
    </reaction>
</comment>
<comment type="similarity">
    <text evidence="2 6">Belongs to the enoyl-CoA hydratase/isomerase family.</text>
</comment>
<dbReference type="AlphaFoldDB" id="A0A846Y2P8"/>
<evidence type="ECO:0000313" key="7">
    <source>
        <dbReference type="EMBL" id="NKY53107.1"/>
    </source>
</evidence>
<dbReference type="InterPro" id="IPR001753">
    <property type="entry name" value="Enoyl-CoA_hydra/iso"/>
</dbReference>